<name>A0ABU8UG54_9ACTN</name>
<organism evidence="3 4">
    <name type="scientific">Streptomyces caledonius</name>
    <dbReference type="NCBI Taxonomy" id="3134107"/>
    <lineage>
        <taxon>Bacteria</taxon>
        <taxon>Bacillati</taxon>
        <taxon>Actinomycetota</taxon>
        <taxon>Actinomycetes</taxon>
        <taxon>Kitasatosporales</taxon>
        <taxon>Streptomycetaceae</taxon>
        <taxon>Streptomyces</taxon>
    </lineage>
</organism>
<sequence length="119" mass="12340">MNINRLARRMVTVAALASAPFALIGTAHAADTPAGVDSVVTADDQTDLLHGGHNDGQKKNHGKGKGDSGDLVESLTDTLLGEKRGSCEEGVDADVDLLDGDEVAEIEAENDGRRTTGTE</sequence>
<dbReference type="Proteomes" id="UP001382904">
    <property type="component" value="Unassembled WGS sequence"/>
</dbReference>
<feature type="compositionally biased region" description="Acidic residues" evidence="1">
    <location>
        <begin position="100"/>
        <end position="109"/>
    </location>
</feature>
<evidence type="ECO:0000313" key="4">
    <source>
        <dbReference type="Proteomes" id="UP001382904"/>
    </source>
</evidence>
<evidence type="ECO:0000256" key="2">
    <source>
        <dbReference type="SAM" id="SignalP"/>
    </source>
</evidence>
<keyword evidence="2" id="KW-0732">Signal</keyword>
<feature type="chain" id="PRO_5045413093" evidence="2">
    <location>
        <begin position="30"/>
        <end position="119"/>
    </location>
</feature>
<feature type="compositionally biased region" description="Basic and acidic residues" evidence="1">
    <location>
        <begin position="110"/>
        <end position="119"/>
    </location>
</feature>
<evidence type="ECO:0000313" key="3">
    <source>
        <dbReference type="EMBL" id="MEJ8646118.1"/>
    </source>
</evidence>
<dbReference type="EMBL" id="JBBKAM010000004">
    <property type="protein sequence ID" value="MEJ8646118.1"/>
    <property type="molecule type" value="Genomic_DNA"/>
</dbReference>
<protein>
    <submittedName>
        <fullName evidence="3">Uncharacterized protein</fullName>
    </submittedName>
</protein>
<feature type="signal peptide" evidence="2">
    <location>
        <begin position="1"/>
        <end position="29"/>
    </location>
</feature>
<accession>A0ABU8UG54</accession>
<feature type="region of interest" description="Disordered" evidence="1">
    <location>
        <begin position="43"/>
        <end position="72"/>
    </location>
</feature>
<feature type="compositionally biased region" description="Basic and acidic residues" evidence="1">
    <location>
        <begin position="50"/>
        <end position="68"/>
    </location>
</feature>
<gene>
    <name evidence="3" type="ORF">WKI68_42555</name>
</gene>
<feature type="region of interest" description="Disordered" evidence="1">
    <location>
        <begin position="100"/>
        <end position="119"/>
    </location>
</feature>
<reference evidence="3 4" key="1">
    <citation type="submission" date="2024-03" db="EMBL/GenBank/DDBJ databases">
        <title>Novel Streptomyces species of biotechnological and ecological value are a feature of Machair soil.</title>
        <authorList>
            <person name="Prole J.R."/>
            <person name="Goodfellow M."/>
            <person name="Allenby N."/>
            <person name="Ward A.C."/>
        </authorList>
    </citation>
    <scope>NUCLEOTIDE SEQUENCE [LARGE SCALE GENOMIC DNA]</scope>
    <source>
        <strain evidence="3 4">MS1.HAVA.3</strain>
    </source>
</reference>
<comment type="caution">
    <text evidence="3">The sequence shown here is derived from an EMBL/GenBank/DDBJ whole genome shotgun (WGS) entry which is preliminary data.</text>
</comment>
<evidence type="ECO:0000256" key="1">
    <source>
        <dbReference type="SAM" id="MobiDB-lite"/>
    </source>
</evidence>
<keyword evidence="4" id="KW-1185">Reference proteome</keyword>
<proteinExistence type="predicted"/>